<dbReference type="GO" id="GO:0050380">
    <property type="term" value="F:undecaprenyl-diphosphatase activity"/>
    <property type="evidence" value="ECO:0007669"/>
    <property type="project" value="UniProtKB-UniRule"/>
</dbReference>
<keyword evidence="14" id="KW-0573">Peptidoglycan synthesis</keyword>
<keyword evidence="8 14" id="KW-1133">Transmembrane helix</keyword>
<dbReference type="GO" id="GO:0009252">
    <property type="term" value="P:peptidoglycan biosynthetic process"/>
    <property type="evidence" value="ECO:0007669"/>
    <property type="project" value="UniProtKB-KW"/>
</dbReference>
<dbReference type="GO" id="GO:0005886">
    <property type="term" value="C:plasma membrane"/>
    <property type="evidence" value="ECO:0007669"/>
    <property type="project" value="UniProtKB-SubCell"/>
</dbReference>
<comment type="function">
    <text evidence="14">Catalyzes the dephosphorylation of undecaprenyl diphosphate (UPP). Confers resistance to bacitracin.</text>
</comment>
<comment type="catalytic activity">
    <reaction evidence="13 14">
        <text>di-trans,octa-cis-undecaprenyl diphosphate + H2O = di-trans,octa-cis-undecaprenyl phosphate + phosphate + H(+)</text>
        <dbReference type="Rhea" id="RHEA:28094"/>
        <dbReference type="ChEBI" id="CHEBI:15377"/>
        <dbReference type="ChEBI" id="CHEBI:15378"/>
        <dbReference type="ChEBI" id="CHEBI:43474"/>
        <dbReference type="ChEBI" id="CHEBI:58405"/>
        <dbReference type="ChEBI" id="CHEBI:60392"/>
        <dbReference type="EC" id="3.6.1.27"/>
    </reaction>
</comment>
<evidence type="ECO:0000256" key="12">
    <source>
        <dbReference type="ARBA" id="ARBA00032932"/>
    </source>
</evidence>
<dbReference type="HAMAP" id="MF_01006">
    <property type="entry name" value="Undec_diphosphatase"/>
    <property type="match status" value="1"/>
</dbReference>
<dbReference type="GO" id="GO:0046677">
    <property type="term" value="P:response to antibiotic"/>
    <property type="evidence" value="ECO:0007669"/>
    <property type="project" value="UniProtKB-UniRule"/>
</dbReference>
<evidence type="ECO:0000256" key="8">
    <source>
        <dbReference type="ARBA" id="ARBA00022989"/>
    </source>
</evidence>
<organism evidence="15 16">
    <name type="scientific">Candidatus Collierbacteria bacterium RIFOXYD1_FULL_40_9</name>
    <dbReference type="NCBI Taxonomy" id="1817731"/>
    <lineage>
        <taxon>Bacteria</taxon>
        <taxon>Candidatus Collieribacteriota</taxon>
    </lineage>
</organism>
<feature type="transmembrane region" description="Helical" evidence="14">
    <location>
        <begin position="96"/>
        <end position="118"/>
    </location>
</feature>
<keyword evidence="14" id="KW-0961">Cell wall biogenesis/degradation</keyword>
<evidence type="ECO:0000256" key="6">
    <source>
        <dbReference type="ARBA" id="ARBA00022692"/>
    </source>
</evidence>
<evidence type="ECO:0000256" key="14">
    <source>
        <dbReference type="HAMAP-Rule" id="MF_01006"/>
    </source>
</evidence>
<evidence type="ECO:0000313" key="15">
    <source>
        <dbReference type="EMBL" id="OGD84108.1"/>
    </source>
</evidence>
<keyword evidence="5 14" id="KW-1003">Cell membrane</keyword>
<evidence type="ECO:0000313" key="16">
    <source>
        <dbReference type="Proteomes" id="UP000179237"/>
    </source>
</evidence>
<feature type="transmembrane region" description="Helical" evidence="14">
    <location>
        <begin position="41"/>
        <end position="59"/>
    </location>
</feature>
<feature type="transmembrane region" description="Helical" evidence="14">
    <location>
        <begin position="170"/>
        <end position="188"/>
    </location>
</feature>
<evidence type="ECO:0000256" key="13">
    <source>
        <dbReference type="ARBA" id="ARBA00047594"/>
    </source>
</evidence>
<evidence type="ECO:0000256" key="3">
    <source>
        <dbReference type="ARBA" id="ARBA00012374"/>
    </source>
</evidence>
<dbReference type="PANTHER" id="PTHR30622:SF3">
    <property type="entry name" value="UNDECAPRENYL-DIPHOSPHATASE"/>
    <property type="match status" value="1"/>
</dbReference>
<feature type="transmembrane region" description="Helical" evidence="14">
    <location>
        <begin position="71"/>
        <end position="90"/>
    </location>
</feature>
<evidence type="ECO:0000256" key="2">
    <source>
        <dbReference type="ARBA" id="ARBA00010621"/>
    </source>
</evidence>
<comment type="subcellular location">
    <subcellularLocation>
        <location evidence="1 14">Cell membrane</location>
        <topology evidence="1 14">Multi-pass membrane protein</topology>
    </subcellularLocation>
</comment>
<gene>
    <name evidence="14" type="primary">uppP</name>
    <name evidence="15" type="ORF">A2572_03200</name>
</gene>
<evidence type="ECO:0000256" key="9">
    <source>
        <dbReference type="ARBA" id="ARBA00023136"/>
    </source>
</evidence>
<dbReference type="Proteomes" id="UP000179237">
    <property type="component" value="Unassembled WGS sequence"/>
</dbReference>
<sequence>MSWLYTIVASILEGLTEFLPISSTGHLIVLNYIFKIEHSDLISSFNIFIQSGAILAVINQYKSELAKNRQILVNLFFSFLPTAIIGFTLYPLIKEYLLNSIFLVCLSLIIGGIIIFFLKDPKTSTKIDLKKSILIGTLQAVSIIPGSSRALMVIIGGLLARQSLKDSIRYSFLLAIPTILSATALDLYQSRNVLINQMPFLPHFLVGALISFFSAKIVVTKFIAFISTESRFIYFGYYRIILGLVILTLTTLI</sequence>
<reference evidence="15 16" key="1">
    <citation type="journal article" date="2016" name="Nat. Commun.">
        <title>Thousands of microbial genomes shed light on interconnected biogeochemical processes in an aquifer system.</title>
        <authorList>
            <person name="Anantharaman K."/>
            <person name="Brown C.T."/>
            <person name="Hug L.A."/>
            <person name="Sharon I."/>
            <person name="Castelle C.J."/>
            <person name="Probst A.J."/>
            <person name="Thomas B.C."/>
            <person name="Singh A."/>
            <person name="Wilkins M.J."/>
            <person name="Karaoz U."/>
            <person name="Brodie E.L."/>
            <person name="Williams K.H."/>
            <person name="Hubbard S.S."/>
            <person name="Banfield J.F."/>
        </authorList>
    </citation>
    <scope>NUCLEOTIDE SEQUENCE [LARGE SCALE GENOMIC DNA]</scope>
</reference>
<keyword evidence="6 14" id="KW-0812">Transmembrane</keyword>
<comment type="caution">
    <text evidence="15">The sequence shown here is derived from an EMBL/GenBank/DDBJ whole genome shotgun (WGS) entry which is preliminary data.</text>
</comment>
<accession>A0A1F5FWX4</accession>
<comment type="similarity">
    <text evidence="2 14">Belongs to the UppP family.</text>
</comment>
<keyword evidence="7 14" id="KW-0378">Hydrolase</keyword>
<evidence type="ECO:0000256" key="4">
    <source>
        <dbReference type="ARBA" id="ARBA00021581"/>
    </source>
</evidence>
<comment type="miscellaneous">
    <text evidence="14">Bacitracin is thought to be involved in the inhibition of peptidoglycan synthesis by sequestering undecaprenyl diphosphate, thereby reducing the pool of lipid carrier available.</text>
</comment>
<keyword evidence="14" id="KW-0133">Cell shape</keyword>
<dbReference type="EMBL" id="MFAQ01000002">
    <property type="protein sequence ID" value="OGD84108.1"/>
    <property type="molecule type" value="Genomic_DNA"/>
</dbReference>
<evidence type="ECO:0000256" key="10">
    <source>
        <dbReference type="ARBA" id="ARBA00023251"/>
    </source>
</evidence>
<feature type="transmembrane region" description="Helical" evidence="14">
    <location>
        <begin position="200"/>
        <end position="226"/>
    </location>
</feature>
<evidence type="ECO:0000256" key="1">
    <source>
        <dbReference type="ARBA" id="ARBA00004651"/>
    </source>
</evidence>
<dbReference type="GO" id="GO:0071555">
    <property type="term" value="P:cell wall organization"/>
    <property type="evidence" value="ECO:0007669"/>
    <property type="project" value="UniProtKB-KW"/>
</dbReference>
<feature type="transmembrane region" description="Helical" evidence="14">
    <location>
        <begin position="232"/>
        <end position="252"/>
    </location>
</feature>
<name>A0A1F5FWX4_9BACT</name>
<evidence type="ECO:0000256" key="11">
    <source>
        <dbReference type="ARBA" id="ARBA00032707"/>
    </source>
</evidence>
<proteinExistence type="inferred from homology"/>
<dbReference type="EC" id="3.6.1.27" evidence="3 14"/>
<evidence type="ECO:0000256" key="5">
    <source>
        <dbReference type="ARBA" id="ARBA00022475"/>
    </source>
</evidence>
<keyword evidence="9 14" id="KW-0472">Membrane</keyword>
<dbReference type="GO" id="GO:0008360">
    <property type="term" value="P:regulation of cell shape"/>
    <property type="evidence" value="ECO:0007669"/>
    <property type="project" value="UniProtKB-KW"/>
</dbReference>
<feature type="transmembrane region" description="Helical" evidence="14">
    <location>
        <begin position="138"/>
        <end position="158"/>
    </location>
</feature>
<dbReference type="PANTHER" id="PTHR30622">
    <property type="entry name" value="UNDECAPRENYL-DIPHOSPHATASE"/>
    <property type="match status" value="1"/>
</dbReference>
<keyword evidence="10 14" id="KW-0046">Antibiotic resistance</keyword>
<dbReference type="Pfam" id="PF02673">
    <property type="entry name" value="BacA"/>
    <property type="match status" value="1"/>
</dbReference>
<protein>
    <recommendedName>
        <fullName evidence="4 14">Undecaprenyl-diphosphatase</fullName>
        <ecNumber evidence="3 14">3.6.1.27</ecNumber>
    </recommendedName>
    <alternativeName>
        <fullName evidence="12 14">Bacitracin resistance protein</fullName>
    </alternativeName>
    <alternativeName>
        <fullName evidence="11 14">Undecaprenyl pyrophosphate phosphatase</fullName>
    </alternativeName>
</protein>
<dbReference type="InterPro" id="IPR003824">
    <property type="entry name" value="UppP"/>
</dbReference>
<dbReference type="AlphaFoldDB" id="A0A1F5FWX4"/>
<evidence type="ECO:0000256" key="7">
    <source>
        <dbReference type="ARBA" id="ARBA00022801"/>
    </source>
</evidence>